<dbReference type="InterPro" id="IPR000232">
    <property type="entry name" value="HSF_DNA-bd"/>
</dbReference>
<dbReference type="SUPFAM" id="SSF46785">
    <property type="entry name" value="Winged helix' DNA-binding domain"/>
    <property type="match status" value="1"/>
</dbReference>
<organism evidence="6">
    <name type="scientific">Skeletonema marinoi</name>
    <dbReference type="NCBI Taxonomy" id="267567"/>
    <lineage>
        <taxon>Eukaryota</taxon>
        <taxon>Sar</taxon>
        <taxon>Stramenopiles</taxon>
        <taxon>Ochrophyta</taxon>
        <taxon>Bacillariophyta</taxon>
        <taxon>Coscinodiscophyceae</taxon>
        <taxon>Thalassiosirophycidae</taxon>
        <taxon>Thalassiosirales</taxon>
        <taxon>Skeletonemataceae</taxon>
        <taxon>Skeletonema</taxon>
        <taxon>Skeletonema marinoi-dohrnii complex</taxon>
    </lineage>
</organism>
<dbReference type="InterPro" id="IPR036390">
    <property type="entry name" value="WH_DNA-bd_sf"/>
</dbReference>
<reference evidence="6" key="1">
    <citation type="submission" date="2021-01" db="EMBL/GenBank/DDBJ databases">
        <authorList>
            <person name="Corre E."/>
            <person name="Pelletier E."/>
            <person name="Niang G."/>
            <person name="Scheremetjew M."/>
            <person name="Finn R."/>
            <person name="Kale V."/>
            <person name="Holt S."/>
            <person name="Cochrane G."/>
            <person name="Meng A."/>
            <person name="Brown T."/>
            <person name="Cohen L."/>
        </authorList>
    </citation>
    <scope>NUCLEOTIDE SEQUENCE</scope>
    <source>
        <strain evidence="6">SM1012Den-03</strain>
    </source>
</reference>
<evidence type="ECO:0000256" key="2">
    <source>
        <dbReference type="ARBA" id="ARBA00023125"/>
    </source>
</evidence>
<keyword evidence="2" id="KW-0238">DNA-binding</keyword>
<keyword evidence="3" id="KW-0539">Nucleus</keyword>
<dbReference type="SMART" id="SM00415">
    <property type="entry name" value="HSF"/>
    <property type="match status" value="1"/>
</dbReference>
<dbReference type="PANTHER" id="PTHR10015:SF206">
    <property type="entry name" value="HSF-TYPE DNA-BINDING DOMAIN-CONTAINING PROTEIN"/>
    <property type="match status" value="1"/>
</dbReference>
<name>A0A7S2PRC2_9STRA</name>
<comment type="similarity">
    <text evidence="4">Belongs to the HSF family.</text>
</comment>
<dbReference type="AlphaFoldDB" id="A0A7S2PRC2"/>
<dbReference type="Gene3D" id="1.10.10.10">
    <property type="entry name" value="Winged helix-like DNA-binding domain superfamily/Winged helix DNA-binding domain"/>
    <property type="match status" value="1"/>
</dbReference>
<evidence type="ECO:0000256" key="1">
    <source>
        <dbReference type="ARBA" id="ARBA00004123"/>
    </source>
</evidence>
<comment type="subcellular location">
    <subcellularLocation>
        <location evidence="1">Nucleus</location>
    </subcellularLocation>
</comment>
<dbReference type="GO" id="GO:0043565">
    <property type="term" value="F:sequence-specific DNA binding"/>
    <property type="evidence" value="ECO:0007669"/>
    <property type="project" value="InterPro"/>
</dbReference>
<dbReference type="EMBL" id="HBGZ01021112">
    <property type="protein sequence ID" value="CAD9615046.1"/>
    <property type="molecule type" value="Transcribed_RNA"/>
</dbReference>
<evidence type="ECO:0000256" key="3">
    <source>
        <dbReference type="ARBA" id="ARBA00023242"/>
    </source>
</evidence>
<dbReference type="GO" id="GO:0005634">
    <property type="term" value="C:nucleus"/>
    <property type="evidence" value="ECO:0007669"/>
    <property type="project" value="UniProtKB-SubCell"/>
</dbReference>
<sequence>MLPQATIITVVETKDGSSPPPSSGLDLLFAAAAHRQHPKTPGRAVTDCASDISSLSSEVDLTRARAPPPSKIFFPEVLMDMLNNNQRFASIISWKPDGKSFVIKSRHEFKDKVLPMYFQSNFDSFLRKLKRWGFEKDNVRRRGDPSIEFSHRYFRRDDSGLCLRMRCKSGPGRISDDSCDIQEDPQEVKRFSSSSEHDDGIRQNQKGALVDHLMNQQATQKLLLEEINQAALAEKMATLTAGRRDRTYSYDQAQIEEQLRHMNEARLLMKKRMLVAAKKAQLARKLSAYMASPHHQQERTINETQQDYRQLTQLHRLGQVLDDNARREDAIARYYRPMSGSHRTQHSREALRASILAKRQELGPSQSQQIYLSSPCAPFQCRNEAFASLPQSLQGNVGRSGSEHSLPMYQDFDVLTQTDRGFP</sequence>
<dbReference type="PANTHER" id="PTHR10015">
    <property type="entry name" value="HEAT SHOCK TRANSCRIPTION FACTOR"/>
    <property type="match status" value="1"/>
</dbReference>
<dbReference type="Pfam" id="PF00447">
    <property type="entry name" value="HSF_DNA-bind"/>
    <property type="match status" value="1"/>
</dbReference>
<dbReference type="InterPro" id="IPR036388">
    <property type="entry name" value="WH-like_DNA-bd_sf"/>
</dbReference>
<evidence type="ECO:0000256" key="4">
    <source>
        <dbReference type="RuleBase" id="RU004020"/>
    </source>
</evidence>
<gene>
    <name evidence="6" type="ORF">SMAR0320_LOCUS15196</name>
</gene>
<feature type="domain" description="HSF-type DNA-binding" evidence="5">
    <location>
        <begin position="69"/>
        <end position="168"/>
    </location>
</feature>
<evidence type="ECO:0000259" key="5">
    <source>
        <dbReference type="SMART" id="SM00415"/>
    </source>
</evidence>
<proteinExistence type="inferred from homology"/>
<dbReference type="GO" id="GO:0003700">
    <property type="term" value="F:DNA-binding transcription factor activity"/>
    <property type="evidence" value="ECO:0007669"/>
    <property type="project" value="InterPro"/>
</dbReference>
<evidence type="ECO:0000313" key="6">
    <source>
        <dbReference type="EMBL" id="CAD9615046.1"/>
    </source>
</evidence>
<protein>
    <recommendedName>
        <fullName evidence="5">HSF-type DNA-binding domain-containing protein</fullName>
    </recommendedName>
</protein>
<accession>A0A7S2PRC2</accession>